<evidence type="ECO:0000256" key="4">
    <source>
        <dbReference type="ARBA" id="ARBA00023316"/>
    </source>
</evidence>
<dbReference type="GO" id="GO:0008745">
    <property type="term" value="F:N-acetylmuramoyl-L-alanine amidase activity"/>
    <property type="evidence" value="ECO:0007669"/>
    <property type="project" value="UniProtKB-EC"/>
</dbReference>
<evidence type="ECO:0000313" key="7">
    <source>
        <dbReference type="Proteomes" id="UP000075606"/>
    </source>
</evidence>
<keyword evidence="3" id="KW-0378">Hydrolase</keyword>
<reference evidence="6 7" key="1">
    <citation type="submission" date="2016-01" db="EMBL/GenBank/DDBJ databases">
        <title>Genome sequencing of Roseivirga spongicola UST030701-084.</title>
        <authorList>
            <person name="Selvaratnam C."/>
            <person name="Thevarajoo S."/>
            <person name="Goh K.M."/>
            <person name="Ee R."/>
            <person name="Chan K.-G."/>
            <person name="Chong C.S."/>
        </authorList>
    </citation>
    <scope>NUCLEOTIDE SEQUENCE [LARGE SCALE GENOMIC DNA]</scope>
    <source>
        <strain evidence="6 7">UST030701-084</strain>
    </source>
</reference>
<evidence type="ECO:0000256" key="3">
    <source>
        <dbReference type="ARBA" id="ARBA00022801"/>
    </source>
</evidence>
<dbReference type="GO" id="GO:0071555">
    <property type="term" value="P:cell wall organization"/>
    <property type="evidence" value="ECO:0007669"/>
    <property type="project" value="UniProtKB-KW"/>
</dbReference>
<dbReference type="PANTHER" id="PTHR30417">
    <property type="entry name" value="N-ACETYLMURAMOYL-L-ALANINE AMIDASE AMID"/>
    <property type="match status" value="1"/>
</dbReference>
<dbReference type="Pfam" id="PF01510">
    <property type="entry name" value="Amidase_2"/>
    <property type="match status" value="1"/>
</dbReference>
<dbReference type="SMART" id="SM00644">
    <property type="entry name" value="Ami_2"/>
    <property type="match status" value="1"/>
</dbReference>
<keyword evidence="4" id="KW-0961">Cell wall biogenesis/degradation</keyword>
<dbReference type="Proteomes" id="UP000075606">
    <property type="component" value="Unassembled WGS sequence"/>
</dbReference>
<gene>
    <name evidence="6" type="ORF">AWW68_19600</name>
</gene>
<dbReference type="InterPro" id="IPR002502">
    <property type="entry name" value="Amidase_domain"/>
</dbReference>
<comment type="catalytic activity">
    <reaction evidence="1">
        <text>Hydrolyzes the link between N-acetylmuramoyl residues and L-amino acid residues in certain cell-wall glycopeptides.</text>
        <dbReference type="EC" id="3.5.1.28"/>
    </reaction>
</comment>
<evidence type="ECO:0000256" key="1">
    <source>
        <dbReference type="ARBA" id="ARBA00001561"/>
    </source>
</evidence>
<dbReference type="STRING" id="333140.AWW68_19600"/>
<dbReference type="OrthoDB" id="9794842at2"/>
<dbReference type="PANTHER" id="PTHR30417:SF1">
    <property type="entry name" value="N-ACETYLMURAMOYL-L-ALANINE AMIDASE AMID"/>
    <property type="match status" value="1"/>
</dbReference>
<comment type="caution">
    <text evidence="6">The sequence shown here is derived from an EMBL/GenBank/DDBJ whole genome shotgun (WGS) entry which is preliminary data.</text>
</comment>
<dbReference type="GO" id="GO:0009254">
    <property type="term" value="P:peptidoglycan turnover"/>
    <property type="evidence" value="ECO:0007669"/>
    <property type="project" value="TreeGrafter"/>
</dbReference>
<dbReference type="SUPFAM" id="SSF55846">
    <property type="entry name" value="N-acetylmuramoyl-L-alanine amidase-like"/>
    <property type="match status" value="1"/>
</dbReference>
<sequence length="171" mass="19062">MKTIEPKGIVIHSMAQYLVNEGGKTVHARDFLASIGLSVHAFVEPDGSVVPMKPVPQKASHAGKSKWNGLEYLNSHYLGVELLVEGVHSYDSFIAKIKDPKTFTEAQYTSLANLCAEWMKEYPLISLDTVARHSDVSGVEVRPEAPKQDPGSGFNWLKFRTMLSIRELENY</sequence>
<dbReference type="CDD" id="cd06583">
    <property type="entry name" value="PGRP"/>
    <property type="match status" value="1"/>
</dbReference>
<feature type="domain" description="N-acetylmuramoyl-L-alanine amidase" evidence="5">
    <location>
        <begin position="1"/>
        <end position="151"/>
    </location>
</feature>
<proteinExistence type="predicted"/>
<dbReference type="GO" id="GO:0009253">
    <property type="term" value="P:peptidoglycan catabolic process"/>
    <property type="evidence" value="ECO:0007669"/>
    <property type="project" value="InterPro"/>
</dbReference>
<dbReference type="Gene3D" id="3.40.80.10">
    <property type="entry name" value="Peptidoglycan recognition protein-like"/>
    <property type="match status" value="1"/>
</dbReference>
<evidence type="ECO:0000256" key="2">
    <source>
        <dbReference type="ARBA" id="ARBA00011901"/>
    </source>
</evidence>
<dbReference type="InterPro" id="IPR051206">
    <property type="entry name" value="NAMLAA_amidase_2"/>
</dbReference>
<organism evidence="6 7">
    <name type="scientific">Roseivirga spongicola</name>
    <dbReference type="NCBI Taxonomy" id="333140"/>
    <lineage>
        <taxon>Bacteria</taxon>
        <taxon>Pseudomonadati</taxon>
        <taxon>Bacteroidota</taxon>
        <taxon>Cytophagia</taxon>
        <taxon>Cytophagales</taxon>
        <taxon>Roseivirgaceae</taxon>
        <taxon>Roseivirga</taxon>
    </lineage>
</organism>
<dbReference type="AlphaFoldDB" id="A0A150XCI6"/>
<protein>
    <recommendedName>
        <fullName evidence="2">N-acetylmuramoyl-L-alanine amidase</fullName>
        <ecNumber evidence="2">3.5.1.28</ecNumber>
    </recommendedName>
</protein>
<dbReference type="InterPro" id="IPR036505">
    <property type="entry name" value="Amidase/PGRP_sf"/>
</dbReference>
<dbReference type="EMBL" id="LRPC01000007">
    <property type="protein sequence ID" value="KYG76396.1"/>
    <property type="molecule type" value="Genomic_DNA"/>
</dbReference>
<evidence type="ECO:0000313" key="6">
    <source>
        <dbReference type="EMBL" id="KYG76396.1"/>
    </source>
</evidence>
<dbReference type="EC" id="3.5.1.28" evidence="2"/>
<name>A0A150XCI6_9BACT</name>
<evidence type="ECO:0000259" key="5">
    <source>
        <dbReference type="SMART" id="SM00644"/>
    </source>
</evidence>
<accession>A0A150XCI6</accession>
<dbReference type="RefSeq" id="WP_068219006.1">
    <property type="nucleotide sequence ID" value="NZ_LRPC01000007.1"/>
</dbReference>
<keyword evidence="7" id="KW-1185">Reference proteome</keyword>